<protein>
    <recommendedName>
        <fullName evidence="15">TonB-dependent receptor</fullName>
    </recommendedName>
</protein>
<keyword evidence="2 8" id="KW-0813">Transport</keyword>
<feature type="domain" description="TonB-dependent receptor-like beta-barrel" evidence="11">
    <location>
        <begin position="432"/>
        <end position="863"/>
    </location>
</feature>
<dbReference type="NCBIfam" id="TIGR01782">
    <property type="entry name" value="TonB-Xanth-Caul"/>
    <property type="match status" value="1"/>
</dbReference>
<dbReference type="EMBL" id="MJIC01000009">
    <property type="protein sequence ID" value="OFI35566.1"/>
    <property type="molecule type" value="Genomic_DNA"/>
</dbReference>
<dbReference type="InterPro" id="IPR036942">
    <property type="entry name" value="Beta-barrel_TonB_sf"/>
</dbReference>
<evidence type="ECO:0000313" key="14">
    <source>
        <dbReference type="Proteomes" id="UP000176037"/>
    </source>
</evidence>
<name>A0A1E8FIL0_9ALTE</name>
<keyword evidence="4 8" id="KW-0812">Transmembrane</keyword>
<evidence type="ECO:0000256" key="5">
    <source>
        <dbReference type="ARBA" id="ARBA00023077"/>
    </source>
</evidence>
<organism evidence="13 14">
    <name type="scientific">Alteromonas lipolytica</name>
    <dbReference type="NCBI Taxonomy" id="1856405"/>
    <lineage>
        <taxon>Bacteria</taxon>
        <taxon>Pseudomonadati</taxon>
        <taxon>Pseudomonadota</taxon>
        <taxon>Gammaproteobacteria</taxon>
        <taxon>Alteromonadales</taxon>
        <taxon>Alteromonadaceae</taxon>
        <taxon>Alteromonas/Salinimonas group</taxon>
        <taxon>Alteromonas</taxon>
    </lineage>
</organism>
<dbReference type="InterPro" id="IPR037066">
    <property type="entry name" value="Plug_dom_sf"/>
</dbReference>
<keyword evidence="14" id="KW-1185">Reference proteome</keyword>
<evidence type="ECO:0000256" key="4">
    <source>
        <dbReference type="ARBA" id="ARBA00022692"/>
    </source>
</evidence>
<dbReference type="SUPFAM" id="SSF56935">
    <property type="entry name" value="Porins"/>
    <property type="match status" value="1"/>
</dbReference>
<keyword evidence="6 8" id="KW-0472">Membrane</keyword>
<reference evidence="13 14" key="1">
    <citation type="submission" date="2016-09" db="EMBL/GenBank/DDBJ databases">
        <title>Alteromonas lipolytica, a new species isolated from sea water.</title>
        <authorList>
            <person name="Wu Y.-H."/>
            <person name="Cheng H."/>
            <person name="Xu X.-W."/>
        </authorList>
    </citation>
    <scope>NUCLEOTIDE SEQUENCE [LARGE SCALE GENOMIC DNA]</scope>
    <source>
        <strain evidence="13 14">JW12</strain>
    </source>
</reference>
<dbReference type="CDD" id="cd01347">
    <property type="entry name" value="ligand_gated_channel"/>
    <property type="match status" value="1"/>
</dbReference>
<dbReference type="GO" id="GO:0009279">
    <property type="term" value="C:cell outer membrane"/>
    <property type="evidence" value="ECO:0007669"/>
    <property type="project" value="UniProtKB-SubCell"/>
</dbReference>
<comment type="caution">
    <text evidence="13">The sequence shown here is derived from an EMBL/GenBank/DDBJ whole genome shotgun (WGS) entry which is preliminary data.</text>
</comment>
<dbReference type="PANTHER" id="PTHR40980:SF3">
    <property type="entry name" value="TONB-DEPENDENT RECEPTOR-LIKE BETA-BARREL DOMAIN-CONTAINING PROTEIN"/>
    <property type="match status" value="1"/>
</dbReference>
<keyword evidence="7 8" id="KW-0998">Cell outer membrane</keyword>
<dbReference type="Gene3D" id="2.170.130.10">
    <property type="entry name" value="TonB-dependent receptor, plug domain"/>
    <property type="match status" value="1"/>
</dbReference>
<evidence type="ECO:0000256" key="3">
    <source>
        <dbReference type="ARBA" id="ARBA00022452"/>
    </source>
</evidence>
<dbReference type="RefSeq" id="WP_070175310.1">
    <property type="nucleotide sequence ID" value="NZ_BMJR01000006.1"/>
</dbReference>
<evidence type="ECO:0000256" key="8">
    <source>
        <dbReference type="PROSITE-ProRule" id="PRU01360"/>
    </source>
</evidence>
<evidence type="ECO:0000256" key="6">
    <source>
        <dbReference type="ARBA" id="ARBA00023136"/>
    </source>
</evidence>
<evidence type="ECO:0000259" key="11">
    <source>
        <dbReference type="Pfam" id="PF00593"/>
    </source>
</evidence>
<dbReference type="InterPro" id="IPR039426">
    <property type="entry name" value="TonB-dep_rcpt-like"/>
</dbReference>
<dbReference type="Pfam" id="PF00593">
    <property type="entry name" value="TonB_dep_Rec_b-barrel"/>
    <property type="match status" value="1"/>
</dbReference>
<sequence>MKFAKKFTKAPLSLAVTCALLTPAMVQAQASPDAEVEIIEVRASSFADSLQKALLTKRASAGAVDTILAEDIADFPDQNLAESLQRIPGIAISRDAGQGREITVRGLNSSFTRVQLNGMQAQSLSAGPGGVRKNRAFDFNVFASELFSQLTVHKTSSAEIEEGTLGATVDLTTGRPFDFKDNVTALNVQGTYNDQSEEADPRLSALTSYTNEDRTFGFLVSASFSSQLISNVGADTGRWEDNSFCTDDSCIGTQSEDLSSYWHPRFPRFADKSHDLDRTGITASMQFAPTDDTTVTVDALYAKIEAQRLEPFMQAISLARTNSLGVGQTYLTDYTIDGNDSIVAATAHDVDVRSENFESNWESEFTQFSVDVVHHINDDLRLHLLAGTSESVLDNRETTIIYEHFSENDSRRMLDYAESSSAVTFDYSSPMSPTIGYSFDTANPANWELSEYRDRLYDAESSYDNARLDFAYILSDSVTLKGGVTYKDYMYEIAGSRADGTFANADAADGTVDNVAFGISNVVTAADGNVVSAGGQSFFMADNAQLPQFLASGGWSYAPRGGDTYAVGEENMSYFIQADFFFPVGDMDLRGNAGVRYATTDVESTGLVNGDPTTVKNDYSDTLPSVNLALDLTEDVVLRASYADVMSRPGLSTLSPGGSVDPFNLTVNYGNPFIDPFRATNYDLSAEYYFAEGALLSFAYFIKDIESFPTTLPSTLNWQQVGLPDSVLGAQADIVNNADFEVRRPINGGGGKLDGYEVQYQQTLDFLPGPEWVKNFGVLANMTFVDADVNLTGQSDRSSNFTVYWENDLFSARVSMAKRSEFTTSFQSNPNKERYVDGTTHIDFSASYNVSENLKVSIEGINLTDEPIVALVSPNVGGRLWNVTRTGRQFFIGASYRM</sequence>
<feature type="signal peptide" evidence="10">
    <location>
        <begin position="1"/>
        <end position="28"/>
    </location>
</feature>
<dbReference type="InterPro" id="IPR000531">
    <property type="entry name" value="Beta-barrel_TonB"/>
</dbReference>
<evidence type="ECO:0000259" key="12">
    <source>
        <dbReference type="Pfam" id="PF07715"/>
    </source>
</evidence>
<dbReference type="PROSITE" id="PS52016">
    <property type="entry name" value="TONB_DEPENDENT_REC_3"/>
    <property type="match status" value="1"/>
</dbReference>
<dbReference type="STRING" id="1856405.BFC17_12455"/>
<accession>A0A1E8FIL0</accession>
<dbReference type="AlphaFoldDB" id="A0A1E8FIL0"/>
<dbReference type="InterPro" id="IPR012910">
    <property type="entry name" value="Plug_dom"/>
</dbReference>
<evidence type="ECO:0000256" key="2">
    <source>
        <dbReference type="ARBA" id="ARBA00022448"/>
    </source>
</evidence>
<evidence type="ECO:0000256" key="9">
    <source>
        <dbReference type="RuleBase" id="RU003357"/>
    </source>
</evidence>
<comment type="similarity">
    <text evidence="8 9">Belongs to the TonB-dependent receptor family.</text>
</comment>
<evidence type="ECO:0000256" key="7">
    <source>
        <dbReference type="ARBA" id="ARBA00023237"/>
    </source>
</evidence>
<evidence type="ECO:0000256" key="1">
    <source>
        <dbReference type="ARBA" id="ARBA00004571"/>
    </source>
</evidence>
<comment type="subcellular location">
    <subcellularLocation>
        <location evidence="1 8">Cell outer membrane</location>
        <topology evidence="1 8">Multi-pass membrane protein</topology>
    </subcellularLocation>
</comment>
<dbReference type="Pfam" id="PF07715">
    <property type="entry name" value="Plug"/>
    <property type="match status" value="1"/>
</dbReference>
<feature type="chain" id="PRO_5009214452" description="TonB-dependent receptor" evidence="10">
    <location>
        <begin position="29"/>
        <end position="898"/>
    </location>
</feature>
<feature type="domain" description="TonB-dependent receptor plug" evidence="12">
    <location>
        <begin position="57"/>
        <end position="167"/>
    </location>
</feature>
<keyword evidence="10" id="KW-0732">Signal</keyword>
<proteinExistence type="inferred from homology"/>
<dbReference type="InterPro" id="IPR010104">
    <property type="entry name" value="TonB_rcpt_bac"/>
</dbReference>
<keyword evidence="3 8" id="KW-1134">Transmembrane beta strand</keyword>
<keyword evidence="5 9" id="KW-0798">TonB box</keyword>
<gene>
    <name evidence="13" type="ORF">BFC17_12455</name>
</gene>
<dbReference type="PANTHER" id="PTHR40980">
    <property type="entry name" value="PLUG DOMAIN-CONTAINING PROTEIN"/>
    <property type="match status" value="1"/>
</dbReference>
<evidence type="ECO:0008006" key="15">
    <source>
        <dbReference type="Google" id="ProtNLM"/>
    </source>
</evidence>
<evidence type="ECO:0000256" key="10">
    <source>
        <dbReference type="SAM" id="SignalP"/>
    </source>
</evidence>
<dbReference type="Proteomes" id="UP000176037">
    <property type="component" value="Unassembled WGS sequence"/>
</dbReference>
<dbReference type="Gene3D" id="2.40.170.20">
    <property type="entry name" value="TonB-dependent receptor, beta-barrel domain"/>
    <property type="match status" value="1"/>
</dbReference>
<evidence type="ECO:0000313" key="13">
    <source>
        <dbReference type="EMBL" id="OFI35566.1"/>
    </source>
</evidence>